<name>A0A5J4KZC0_9ZZZZ</name>
<proteinExistence type="predicted"/>
<evidence type="ECO:0000313" key="3">
    <source>
        <dbReference type="EMBL" id="GER94948.1"/>
    </source>
</evidence>
<dbReference type="Pfam" id="PF13223">
    <property type="entry name" value="DUF4031"/>
    <property type="match status" value="1"/>
</dbReference>
<gene>
    <name evidence="2" type="ORF">A45J_2593</name>
    <name evidence="3" type="ORF">A45J_2714</name>
</gene>
<accession>A0A5J4KZC0</accession>
<evidence type="ECO:0000259" key="1">
    <source>
        <dbReference type="Pfam" id="PF13223"/>
    </source>
</evidence>
<evidence type="ECO:0000313" key="2">
    <source>
        <dbReference type="EMBL" id="GER94827.1"/>
    </source>
</evidence>
<comment type="caution">
    <text evidence="3">The sequence shown here is derived from an EMBL/GenBank/DDBJ whole genome shotgun (WGS) entry which is preliminary data.</text>
</comment>
<dbReference type="InterPro" id="IPR025109">
    <property type="entry name" value="DUF4031"/>
</dbReference>
<feature type="domain" description="DUF4031" evidence="1">
    <location>
        <begin position="9"/>
        <end position="71"/>
    </location>
</feature>
<dbReference type="EMBL" id="BLAB01000002">
    <property type="protein sequence ID" value="GER94948.1"/>
    <property type="molecule type" value="Genomic_DNA"/>
</dbReference>
<dbReference type="AlphaFoldDB" id="A0A5J4KZC0"/>
<sequence length="200" mass="22957">MNQIYTDRTHLITTGHLEGLHAFAQSIGLKREWFQGKGRFPHYDLTTPRASARAQQAGAILINPKDLIKLLNGRLPGISFTWTTPAFLSKQKSVTRRDWPEEYAKRFKEGDLLFAYDKQARFGGSKIGIIQLIADPSFESMSKMPDGDYEAEGFKYLYENPHLLPRSMKIDVSWEGFNAWRNSGGSKWVIRFRICEILNI</sequence>
<dbReference type="EMBL" id="BLAB01000001">
    <property type="protein sequence ID" value="GER94827.1"/>
    <property type="molecule type" value="Genomic_DNA"/>
</dbReference>
<reference evidence="3" key="1">
    <citation type="submission" date="2019-10" db="EMBL/GenBank/DDBJ databases">
        <title>Metagenomic sequencing of thiosulfate-disproportionating enrichment culture.</title>
        <authorList>
            <person name="Umezawa K."/>
            <person name="Kojima H."/>
            <person name="Fukui M."/>
        </authorList>
    </citation>
    <scope>NUCLEOTIDE SEQUENCE</scope>
    <source>
        <strain evidence="3">45J</strain>
    </source>
</reference>
<organism evidence="3">
    <name type="scientific">hot springs metagenome</name>
    <dbReference type="NCBI Taxonomy" id="433727"/>
    <lineage>
        <taxon>unclassified sequences</taxon>
        <taxon>metagenomes</taxon>
        <taxon>ecological metagenomes</taxon>
    </lineage>
</organism>
<protein>
    <recommendedName>
        <fullName evidence="1">DUF4031 domain-containing protein</fullName>
    </recommendedName>
</protein>